<evidence type="ECO:0000313" key="4">
    <source>
        <dbReference type="Proteomes" id="UP000810207"/>
    </source>
</evidence>
<dbReference type="EMBL" id="JAGIKV010000035">
    <property type="protein sequence ID" value="MBP2249263.1"/>
    <property type="molecule type" value="Genomic_DNA"/>
</dbReference>
<reference evidence="3 4" key="1">
    <citation type="submission" date="2021-03" db="EMBL/GenBank/DDBJ databases">
        <title>Genomic Encyclopedia of Type Strains, Phase IV (KMG-IV): sequencing the most valuable type-strain genomes for metagenomic binning, comparative biology and taxonomic classification.</title>
        <authorList>
            <person name="Goeker M."/>
        </authorList>
    </citation>
    <scope>NUCLEOTIDE SEQUENCE [LARGE SCALE GENOMIC DNA]</scope>
    <source>
        <strain evidence="3 4">DSM 21292</strain>
    </source>
</reference>
<protein>
    <submittedName>
        <fullName evidence="3">Uncharacterized protein</fullName>
    </submittedName>
</protein>
<name>A0ABS4S2A6_PAEXY</name>
<evidence type="ECO:0000256" key="2">
    <source>
        <dbReference type="SAM" id="Phobius"/>
    </source>
</evidence>
<feature type="transmembrane region" description="Helical" evidence="2">
    <location>
        <begin position="41"/>
        <end position="62"/>
    </location>
</feature>
<comment type="caution">
    <text evidence="3">The sequence shown here is derived from an EMBL/GenBank/DDBJ whole genome shotgun (WGS) entry which is preliminary data.</text>
</comment>
<accession>A0ABS4S2A6</accession>
<organism evidence="3 4">
    <name type="scientific">Paenibacillus xylanexedens</name>
    <dbReference type="NCBI Taxonomy" id="528191"/>
    <lineage>
        <taxon>Bacteria</taxon>
        <taxon>Bacillati</taxon>
        <taxon>Bacillota</taxon>
        <taxon>Bacilli</taxon>
        <taxon>Bacillales</taxon>
        <taxon>Paenibacillaceae</taxon>
        <taxon>Paenibacillus</taxon>
    </lineage>
</organism>
<evidence type="ECO:0000313" key="3">
    <source>
        <dbReference type="EMBL" id="MBP2249263.1"/>
    </source>
</evidence>
<dbReference type="Proteomes" id="UP000810207">
    <property type="component" value="Unassembled WGS sequence"/>
</dbReference>
<feature type="region of interest" description="Disordered" evidence="1">
    <location>
        <begin position="65"/>
        <end position="106"/>
    </location>
</feature>
<proteinExistence type="predicted"/>
<keyword evidence="2" id="KW-1133">Transmembrane helix</keyword>
<keyword evidence="4" id="KW-1185">Reference proteome</keyword>
<feature type="transmembrane region" description="Helical" evidence="2">
    <location>
        <begin position="6"/>
        <end position="29"/>
    </location>
</feature>
<feature type="compositionally biased region" description="Polar residues" evidence="1">
    <location>
        <begin position="66"/>
        <end position="76"/>
    </location>
</feature>
<keyword evidence="2" id="KW-0472">Membrane</keyword>
<keyword evidence="2" id="KW-0812">Transmembrane</keyword>
<sequence length="263" mass="29166">MNKLKEMYALFVIVGLAITITYLCLAMSAYVKQTGKAKMRFIVSGVFGLVFIVGILGTAAGLPEQQPESSAEVTKTYTEEVGLPQSKEPTLIEQAKNKSDNEQDSNITTENRKIIYSLDITPEQFQMKFNSLPRTEGFENTTIESITLDTAADASNSFQEPLSYNVDVFALVNKSDDTIAYIQVALKHEGNDRDKDIFTHTIPLLISSTVPSVSDSKVEEILMKAIDNLFSDTKGIEILDGDYIFSTSNTAFARIFRISKEIN</sequence>
<evidence type="ECO:0000256" key="1">
    <source>
        <dbReference type="SAM" id="MobiDB-lite"/>
    </source>
</evidence>
<gene>
    <name evidence="3" type="ORF">J2Z28_005958</name>
</gene>